<protein>
    <recommendedName>
        <fullName evidence="5">Type II toxin-antitoxin system RelE/ParE family toxin</fullName>
    </recommendedName>
</protein>
<gene>
    <name evidence="3" type="ORF">DESUT3_23360</name>
</gene>
<sequence>MMKIAFLPLAQAELDDAFAWYEEQAVGLGYEFLDEIDQTIRLIASFPTLQPLVGEKVRRCLVNRFPYGIFYGLNGDAITVVAVAHLRRKPAYWIERE</sequence>
<reference evidence="3 4" key="2">
    <citation type="journal article" date="2021" name="Int. J. Syst. Evol. Microbiol.">
        <title>Isolation and Polyphasic Characterization of Desulfuromonas versatilis sp. Nov., an Electrogenic Bacteria Capable of Versatile Metabolism Isolated from a Graphene Oxide-Reducing Enrichment Culture.</title>
        <authorList>
            <person name="Xie L."/>
            <person name="Yoshida N."/>
            <person name="Ishii S."/>
            <person name="Meng L."/>
        </authorList>
    </citation>
    <scope>NUCLEOTIDE SEQUENCE [LARGE SCALE GENOMIC DNA]</scope>
    <source>
        <strain evidence="3 4">NIT-T3</strain>
    </source>
</reference>
<evidence type="ECO:0000256" key="2">
    <source>
        <dbReference type="ARBA" id="ARBA00022649"/>
    </source>
</evidence>
<comment type="similarity">
    <text evidence="1">Belongs to the RelE toxin family.</text>
</comment>
<dbReference type="InterPro" id="IPR051803">
    <property type="entry name" value="TA_system_RelE-like_toxin"/>
</dbReference>
<reference evidence="3 4" key="1">
    <citation type="journal article" date="2016" name="C (Basel)">
        <title>Selective Growth of and Electricity Production by Marine Exoelectrogenic Bacteria in Self-Aggregated Hydrogel of Microbially Reduced Graphene Oxide.</title>
        <authorList>
            <person name="Yoshida N."/>
            <person name="Goto Y."/>
            <person name="Miyata Y."/>
        </authorList>
    </citation>
    <scope>NUCLEOTIDE SEQUENCE [LARGE SCALE GENOMIC DNA]</scope>
    <source>
        <strain evidence="3 4">NIT-T3</strain>
    </source>
</reference>
<dbReference type="PANTHER" id="PTHR33755">
    <property type="entry name" value="TOXIN PARE1-RELATED"/>
    <property type="match status" value="1"/>
</dbReference>
<dbReference type="Gene3D" id="3.30.2310.20">
    <property type="entry name" value="RelE-like"/>
    <property type="match status" value="1"/>
</dbReference>
<dbReference type="Proteomes" id="UP001319827">
    <property type="component" value="Chromosome"/>
</dbReference>
<keyword evidence="2" id="KW-1277">Toxin-antitoxin system</keyword>
<proteinExistence type="inferred from homology"/>
<keyword evidence="4" id="KW-1185">Reference proteome</keyword>
<dbReference type="InterPro" id="IPR007712">
    <property type="entry name" value="RelE/ParE_toxin"/>
</dbReference>
<evidence type="ECO:0000256" key="1">
    <source>
        <dbReference type="ARBA" id="ARBA00006226"/>
    </source>
</evidence>
<organism evidence="3 4">
    <name type="scientific">Desulfuromonas versatilis</name>
    <dbReference type="NCBI Taxonomy" id="2802975"/>
    <lineage>
        <taxon>Bacteria</taxon>
        <taxon>Pseudomonadati</taxon>
        <taxon>Thermodesulfobacteriota</taxon>
        <taxon>Desulfuromonadia</taxon>
        <taxon>Desulfuromonadales</taxon>
        <taxon>Desulfuromonadaceae</taxon>
        <taxon>Desulfuromonas</taxon>
    </lineage>
</organism>
<dbReference type="EMBL" id="AP024355">
    <property type="protein sequence ID" value="BCR05267.1"/>
    <property type="molecule type" value="Genomic_DNA"/>
</dbReference>
<dbReference type="Pfam" id="PF05016">
    <property type="entry name" value="ParE_toxin"/>
    <property type="match status" value="1"/>
</dbReference>
<accession>A0ABM8HX16</accession>
<dbReference type="RefSeq" id="WP_221248690.1">
    <property type="nucleotide sequence ID" value="NZ_AP024355.1"/>
</dbReference>
<evidence type="ECO:0000313" key="3">
    <source>
        <dbReference type="EMBL" id="BCR05267.1"/>
    </source>
</evidence>
<evidence type="ECO:0008006" key="5">
    <source>
        <dbReference type="Google" id="ProtNLM"/>
    </source>
</evidence>
<dbReference type="PANTHER" id="PTHR33755:SF8">
    <property type="entry name" value="TOXIN PARE2"/>
    <property type="match status" value="1"/>
</dbReference>
<name>A0ABM8HX16_9BACT</name>
<dbReference type="InterPro" id="IPR035093">
    <property type="entry name" value="RelE/ParE_toxin_dom_sf"/>
</dbReference>
<evidence type="ECO:0000313" key="4">
    <source>
        <dbReference type="Proteomes" id="UP001319827"/>
    </source>
</evidence>